<feature type="transmembrane region" description="Helical" evidence="1">
    <location>
        <begin position="166"/>
        <end position="193"/>
    </location>
</feature>
<evidence type="ECO:0000256" key="1">
    <source>
        <dbReference type="SAM" id="Phobius"/>
    </source>
</evidence>
<feature type="transmembrane region" description="Helical" evidence="1">
    <location>
        <begin position="301"/>
        <end position="326"/>
    </location>
</feature>
<keyword evidence="1" id="KW-1133">Transmembrane helix</keyword>
<feature type="transmembrane region" description="Helical" evidence="1">
    <location>
        <begin position="137"/>
        <end position="154"/>
    </location>
</feature>
<evidence type="ECO:0000313" key="2">
    <source>
        <dbReference type="EMBL" id="MEW9305489.1"/>
    </source>
</evidence>
<feature type="transmembrane region" description="Helical" evidence="1">
    <location>
        <begin position="82"/>
        <end position="99"/>
    </location>
</feature>
<organism evidence="2 3">
    <name type="scientific">Labrys neptuniae</name>
    <dbReference type="NCBI Taxonomy" id="376174"/>
    <lineage>
        <taxon>Bacteria</taxon>
        <taxon>Pseudomonadati</taxon>
        <taxon>Pseudomonadota</taxon>
        <taxon>Alphaproteobacteria</taxon>
        <taxon>Hyphomicrobiales</taxon>
        <taxon>Xanthobacteraceae</taxon>
        <taxon>Labrys</taxon>
    </lineage>
</organism>
<sequence length="475" mass="50470">MSLEPIGVFFILLGILALRRGPVFGVSMLIPCMIFGSSAALILAGTTIQPAHLLLGFTAASVLTRPGTWSVVTARLTFPREGFWFVATAAVGIVGAFILPRFFAGASYVAAIGATSDGGSAPILVPLSPTTGNLTQSVYFIGDIVCFLICYIVARTREGLEAVTNAVVAYCALNIFFAIVDLATFWTGTAFLLDFMRNTTYTMHDDTVVNGLKRINGSFTEAAAFASSSMWAGSFALRLWLGNIRPQLTFWLALINLLLVIFCTSTSGYVALPVVLAILYAESLLRLVRGGPLPRSVYAYLAFAPLLLAVIVAAVLLTPTLAETIYGMMQDFVLNKGTSQSAAERGMWNQTALETFFATYGLGAGIGTVRASSFPLAVLANLGAIGALTYGIFILMVLFKPAIRPLDWATIQLRAAVRIGCLVGLIMATISGTLIDLGLPFYMLAGIACATCDLDSGARRQTAEAVRPARAQVMG</sequence>
<keyword evidence="1" id="KW-0812">Transmembrane</keyword>
<feature type="transmembrane region" description="Helical" evidence="1">
    <location>
        <begin position="415"/>
        <end position="435"/>
    </location>
</feature>
<proteinExistence type="predicted"/>
<feature type="transmembrane region" description="Helical" evidence="1">
    <location>
        <begin position="41"/>
        <end position="62"/>
    </location>
</feature>
<comment type="caution">
    <text evidence="2">The sequence shown here is derived from an EMBL/GenBank/DDBJ whole genome shotgun (WGS) entry which is preliminary data.</text>
</comment>
<name>A0ABV3PIM7_9HYPH</name>
<evidence type="ECO:0000313" key="3">
    <source>
        <dbReference type="Proteomes" id="UP001555786"/>
    </source>
</evidence>
<feature type="transmembrane region" description="Helical" evidence="1">
    <location>
        <begin position="6"/>
        <end position="29"/>
    </location>
</feature>
<gene>
    <name evidence="2" type="ORF">ABXS05_08080</name>
</gene>
<dbReference type="RefSeq" id="WP_367623528.1">
    <property type="nucleotide sequence ID" value="NZ_JBFNQD010000002.1"/>
</dbReference>
<dbReference type="Proteomes" id="UP001555786">
    <property type="component" value="Unassembled WGS sequence"/>
</dbReference>
<keyword evidence="1" id="KW-0472">Membrane</keyword>
<protein>
    <submittedName>
        <fullName evidence="2">Uncharacterized protein</fullName>
    </submittedName>
</protein>
<feature type="transmembrane region" description="Helical" evidence="1">
    <location>
        <begin position="222"/>
        <end position="241"/>
    </location>
</feature>
<keyword evidence="3" id="KW-1185">Reference proteome</keyword>
<accession>A0ABV3PIM7</accession>
<dbReference type="EMBL" id="JBFNQD010000002">
    <property type="protein sequence ID" value="MEW9305489.1"/>
    <property type="molecule type" value="Genomic_DNA"/>
</dbReference>
<feature type="transmembrane region" description="Helical" evidence="1">
    <location>
        <begin position="347"/>
        <end position="366"/>
    </location>
</feature>
<feature type="transmembrane region" description="Helical" evidence="1">
    <location>
        <begin position="248"/>
        <end position="281"/>
    </location>
</feature>
<reference evidence="2 3" key="1">
    <citation type="submission" date="2024-07" db="EMBL/GenBank/DDBJ databases">
        <title>Description of Labrys sedimenti sp. nov., isolated from a diclofenac-degrading enrichment culture.</title>
        <authorList>
            <person name="Tancsics A."/>
            <person name="Csepanyi A."/>
        </authorList>
    </citation>
    <scope>NUCLEOTIDE SEQUENCE [LARGE SCALE GENOMIC DNA]</scope>
    <source>
        <strain evidence="2 3">LMG 23578</strain>
    </source>
</reference>
<feature type="transmembrane region" description="Helical" evidence="1">
    <location>
        <begin position="378"/>
        <end position="403"/>
    </location>
</feature>